<dbReference type="GO" id="GO:0032934">
    <property type="term" value="F:sterol binding"/>
    <property type="evidence" value="ECO:0007669"/>
    <property type="project" value="TreeGrafter"/>
</dbReference>
<dbReference type="AlphaFoldDB" id="A0A7S3A295"/>
<dbReference type="GO" id="GO:0005829">
    <property type="term" value="C:cytosol"/>
    <property type="evidence" value="ECO:0007669"/>
    <property type="project" value="TreeGrafter"/>
</dbReference>
<protein>
    <recommendedName>
        <fullName evidence="3">Oxysterol-binding protein</fullName>
    </recommendedName>
</protein>
<organism evidence="2">
    <name type="scientific">Rhodosorus marinus</name>
    <dbReference type="NCBI Taxonomy" id="101924"/>
    <lineage>
        <taxon>Eukaryota</taxon>
        <taxon>Rhodophyta</taxon>
        <taxon>Stylonematophyceae</taxon>
        <taxon>Stylonematales</taxon>
        <taxon>Stylonemataceae</taxon>
        <taxon>Rhodosorus</taxon>
    </lineage>
</organism>
<proteinExistence type="predicted"/>
<evidence type="ECO:0008006" key="3">
    <source>
        <dbReference type="Google" id="ProtNLM"/>
    </source>
</evidence>
<dbReference type="Gene3D" id="2.40.160.120">
    <property type="match status" value="1"/>
</dbReference>
<feature type="compositionally biased region" description="Basic and acidic residues" evidence="1">
    <location>
        <begin position="457"/>
        <end position="474"/>
    </location>
</feature>
<accession>A0A7S3A295</accession>
<dbReference type="PANTHER" id="PTHR10972">
    <property type="entry name" value="OXYSTEROL-BINDING PROTEIN-RELATED"/>
    <property type="match status" value="1"/>
</dbReference>
<dbReference type="SUPFAM" id="SSF144000">
    <property type="entry name" value="Oxysterol-binding protein-like"/>
    <property type="match status" value="1"/>
</dbReference>
<dbReference type="InterPro" id="IPR000648">
    <property type="entry name" value="Oxysterol-bd"/>
</dbReference>
<dbReference type="PANTHER" id="PTHR10972:SF148">
    <property type="entry name" value="OXYSTEROL-BINDING PROTEIN 9"/>
    <property type="match status" value="1"/>
</dbReference>
<feature type="region of interest" description="Disordered" evidence="1">
    <location>
        <begin position="457"/>
        <end position="489"/>
    </location>
</feature>
<feature type="region of interest" description="Disordered" evidence="1">
    <location>
        <begin position="332"/>
        <end position="365"/>
    </location>
</feature>
<evidence type="ECO:0000256" key="1">
    <source>
        <dbReference type="SAM" id="MobiDB-lite"/>
    </source>
</evidence>
<sequence length="489" mass="54703">MESEKTAIMSLRSFDTRSFDNSDDFRHSMGSSGGGVAITDGDMAERQKSFIARTLRTVGSKFFEGKPLTELSLHVSVFQPRSFLEKLVDDWDYGPYYLTRAAMEKNPLQRVKLVAAFVIAGLHGSASLSKPFNPILGETYSAKWKDGTSVYLEQTNHHPPVTHWLVRHPEDLYTFMGFGMFSGKVNMLENCVRTRRNGVNIVDFQDGGRVVILMPYMALRGLLFGERRVEFLGGFSIYDQKNDLVADFALNVDPKFLGIFGGANSKPTDYFRGVVYKPSSAKFQKMDFSGLTAATDQKASPYMNSSLLDTKGLELRTDSDIVSTVKAFTKEAEKKPSGLSRPSGLFRGGSKSGSVSKGASKAAPAKLKGTDDSRVLCVAQGTYLGYLDFDQERYWDIRDCPAERAQPETHDLLPTDARMRRDVQALQAVLDCSDTPEYKEEREKLFDKAQVVKEELEKRQRADKKLREGPEKASIKNNGFFPNQLDLHS</sequence>
<dbReference type="GO" id="GO:0016020">
    <property type="term" value="C:membrane"/>
    <property type="evidence" value="ECO:0007669"/>
    <property type="project" value="TreeGrafter"/>
</dbReference>
<reference evidence="2" key="1">
    <citation type="submission" date="2021-01" db="EMBL/GenBank/DDBJ databases">
        <authorList>
            <person name="Corre E."/>
            <person name="Pelletier E."/>
            <person name="Niang G."/>
            <person name="Scheremetjew M."/>
            <person name="Finn R."/>
            <person name="Kale V."/>
            <person name="Holt S."/>
            <person name="Cochrane G."/>
            <person name="Meng A."/>
            <person name="Brown T."/>
            <person name="Cohen L."/>
        </authorList>
    </citation>
    <scope>NUCLEOTIDE SEQUENCE</scope>
    <source>
        <strain evidence="2">CCMP 769</strain>
    </source>
</reference>
<evidence type="ECO:0000313" key="2">
    <source>
        <dbReference type="EMBL" id="CAE0059389.1"/>
    </source>
</evidence>
<gene>
    <name evidence="2" type="ORF">RMAR00112_LOCUS27454</name>
</gene>
<dbReference type="EMBL" id="HBHW01035827">
    <property type="protein sequence ID" value="CAE0059389.1"/>
    <property type="molecule type" value="Transcribed_RNA"/>
</dbReference>
<name>A0A7S3A295_9RHOD</name>
<dbReference type="InterPro" id="IPR037239">
    <property type="entry name" value="OSBP_sf"/>
</dbReference>
<feature type="compositionally biased region" description="Low complexity" evidence="1">
    <location>
        <begin position="352"/>
        <end position="365"/>
    </location>
</feature>
<dbReference type="Pfam" id="PF01237">
    <property type="entry name" value="Oxysterol_BP"/>
    <property type="match status" value="1"/>
</dbReference>